<dbReference type="SUPFAM" id="SSF48445">
    <property type="entry name" value="14-3-3 protein"/>
    <property type="match status" value="1"/>
</dbReference>
<reference evidence="3" key="1">
    <citation type="submission" date="2018-11" db="EMBL/GenBank/DDBJ databases">
        <authorList>
            <person name="Grassa J C."/>
        </authorList>
    </citation>
    <scope>NUCLEOTIDE SEQUENCE [LARGE SCALE GENOMIC DNA]</scope>
</reference>
<dbReference type="EnsemblPlants" id="novel_model_4358_5bd9a17a">
    <property type="protein sequence ID" value="cds.novel_model_4358_5bd9a17a"/>
    <property type="gene ID" value="novel_gene_2279_5bd9a17a"/>
</dbReference>
<name>A0A803R2P0_CANSA</name>
<organism evidence="3 4">
    <name type="scientific">Cannabis sativa</name>
    <name type="common">Hemp</name>
    <name type="synonym">Marijuana</name>
    <dbReference type="NCBI Taxonomy" id="3483"/>
    <lineage>
        <taxon>Eukaryota</taxon>
        <taxon>Viridiplantae</taxon>
        <taxon>Streptophyta</taxon>
        <taxon>Embryophyta</taxon>
        <taxon>Tracheophyta</taxon>
        <taxon>Spermatophyta</taxon>
        <taxon>Magnoliopsida</taxon>
        <taxon>eudicotyledons</taxon>
        <taxon>Gunneridae</taxon>
        <taxon>Pentapetalae</taxon>
        <taxon>rosids</taxon>
        <taxon>fabids</taxon>
        <taxon>Rosales</taxon>
        <taxon>Cannabaceae</taxon>
        <taxon>Cannabis</taxon>
    </lineage>
</organism>
<dbReference type="Gramene" id="novel_model_4358_5bd9a17a">
    <property type="protein sequence ID" value="cds.novel_model_4358_5bd9a17a"/>
    <property type="gene ID" value="novel_gene_2279_5bd9a17a"/>
</dbReference>
<reference evidence="3" key="2">
    <citation type="submission" date="2021-03" db="UniProtKB">
        <authorList>
            <consortium name="EnsemblPlants"/>
        </authorList>
    </citation>
    <scope>IDENTIFICATION</scope>
</reference>
<evidence type="ECO:0000313" key="4">
    <source>
        <dbReference type="Proteomes" id="UP000596661"/>
    </source>
</evidence>
<dbReference type="Proteomes" id="UP000596661">
    <property type="component" value="Chromosome 5"/>
</dbReference>
<evidence type="ECO:0000313" key="3">
    <source>
        <dbReference type="EnsemblPlants" id="cds.novel_model_4358_5bd9a17a"/>
    </source>
</evidence>
<sequence>MKGEFKVFYLKMKGDYHRCLAEFQNGSNRKEAVENTLSAYKATQDTVLRAGSLRSYKENYCFTFFNFAVTLLLKLTIVQSSVKAKWNHNFSEIMDMDLHLMYLVAYFK</sequence>
<dbReference type="AlphaFoldDB" id="A0A803R2P0"/>
<feature type="domain" description="14-3-3" evidence="2">
    <location>
        <begin position="3"/>
        <end position="70"/>
    </location>
</feature>
<evidence type="ECO:0000259" key="2">
    <source>
        <dbReference type="Pfam" id="PF00244"/>
    </source>
</evidence>
<evidence type="ECO:0000256" key="1">
    <source>
        <dbReference type="ARBA" id="ARBA00006141"/>
    </source>
</evidence>
<dbReference type="OrthoDB" id="1739672at2759"/>
<dbReference type="InterPro" id="IPR000308">
    <property type="entry name" value="14-3-3"/>
</dbReference>
<proteinExistence type="inferred from homology"/>
<protein>
    <recommendedName>
        <fullName evidence="2">14-3-3 domain-containing protein</fullName>
    </recommendedName>
</protein>
<dbReference type="Pfam" id="PF00244">
    <property type="entry name" value="14-3-3"/>
    <property type="match status" value="1"/>
</dbReference>
<comment type="similarity">
    <text evidence="1">Belongs to the 14-3-3 family.</text>
</comment>
<dbReference type="InterPro" id="IPR036815">
    <property type="entry name" value="14-3-3_dom_sf"/>
</dbReference>
<dbReference type="PANTHER" id="PTHR18860">
    <property type="entry name" value="14-3-3 PROTEIN"/>
    <property type="match status" value="1"/>
</dbReference>
<keyword evidence="4" id="KW-1185">Reference proteome</keyword>
<dbReference type="EMBL" id="UZAU01000426">
    <property type="status" value="NOT_ANNOTATED_CDS"/>
    <property type="molecule type" value="Genomic_DNA"/>
</dbReference>
<dbReference type="Gene3D" id="1.20.190.20">
    <property type="entry name" value="14-3-3 domain"/>
    <property type="match status" value="1"/>
</dbReference>
<accession>A0A803R2P0</accession>
<dbReference type="InterPro" id="IPR023410">
    <property type="entry name" value="14-3-3_domain"/>
</dbReference>